<feature type="chain" id="PRO_5039058121" evidence="2">
    <location>
        <begin position="26"/>
        <end position="337"/>
    </location>
</feature>
<feature type="domain" description="CHRD" evidence="3">
    <location>
        <begin position="76"/>
        <end position="200"/>
    </location>
</feature>
<dbReference type="AlphaFoldDB" id="A0A543CRC4"/>
<evidence type="ECO:0000259" key="3">
    <source>
        <dbReference type="SMART" id="SM00754"/>
    </source>
</evidence>
<dbReference type="EMBL" id="VFOZ01000001">
    <property type="protein sequence ID" value="TQL99598.1"/>
    <property type="molecule type" value="Genomic_DNA"/>
</dbReference>
<evidence type="ECO:0000313" key="5">
    <source>
        <dbReference type="Proteomes" id="UP000316096"/>
    </source>
</evidence>
<evidence type="ECO:0000256" key="2">
    <source>
        <dbReference type="SAM" id="SignalP"/>
    </source>
</evidence>
<accession>A0A543CRC4</accession>
<dbReference type="Proteomes" id="UP000316096">
    <property type="component" value="Unassembled WGS sequence"/>
</dbReference>
<feature type="domain" description="CHRD" evidence="3">
    <location>
        <begin position="214"/>
        <end position="337"/>
    </location>
</feature>
<keyword evidence="5" id="KW-1185">Reference proteome</keyword>
<feature type="region of interest" description="Disordered" evidence="1">
    <location>
        <begin position="25"/>
        <end position="63"/>
    </location>
</feature>
<proteinExistence type="predicted"/>
<organism evidence="4 5">
    <name type="scientific">Actinoallomurus bryophytorum</name>
    <dbReference type="NCBI Taxonomy" id="1490222"/>
    <lineage>
        <taxon>Bacteria</taxon>
        <taxon>Bacillati</taxon>
        <taxon>Actinomycetota</taxon>
        <taxon>Actinomycetes</taxon>
        <taxon>Streptosporangiales</taxon>
        <taxon>Thermomonosporaceae</taxon>
        <taxon>Actinoallomurus</taxon>
    </lineage>
</organism>
<gene>
    <name evidence="4" type="ORF">FB559_5294</name>
</gene>
<dbReference type="InterPro" id="IPR010895">
    <property type="entry name" value="CHRD"/>
</dbReference>
<reference evidence="4 5" key="1">
    <citation type="submission" date="2019-06" db="EMBL/GenBank/DDBJ databases">
        <title>Sequencing the genomes of 1000 actinobacteria strains.</title>
        <authorList>
            <person name="Klenk H.-P."/>
        </authorList>
    </citation>
    <scope>NUCLEOTIDE SEQUENCE [LARGE SCALE GENOMIC DNA]</scope>
    <source>
        <strain evidence="4 5">DSM 102200</strain>
    </source>
</reference>
<comment type="caution">
    <text evidence="4">The sequence shown here is derived from an EMBL/GenBank/DDBJ whole genome shotgun (WGS) entry which is preliminary data.</text>
</comment>
<keyword evidence="2" id="KW-0732">Signal</keyword>
<feature type="signal peptide" evidence="2">
    <location>
        <begin position="1"/>
        <end position="25"/>
    </location>
</feature>
<dbReference type="SMART" id="SM00754">
    <property type="entry name" value="CHRD"/>
    <property type="match status" value="2"/>
</dbReference>
<dbReference type="RefSeq" id="WP_185792406.1">
    <property type="nucleotide sequence ID" value="NZ_VFOZ01000001.1"/>
</dbReference>
<evidence type="ECO:0000256" key="1">
    <source>
        <dbReference type="SAM" id="MobiDB-lite"/>
    </source>
</evidence>
<name>A0A543CRC4_9ACTN</name>
<evidence type="ECO:0000313" key="4">
    <source>
        <dbReference type="EMBL" id="TQL99598.1"/>
    </source>
</evidence>
<sequence length="337" mass="34665">MRKRLAAIPAIALAFGMLGTTAARATDYPTPEPSGGSQDHSMPGMPDMKMPQSAPPPQRQDVSRDEAIARARQRPVYFAARLSGRNEVPVAGKPAVGDPDGSATGVIRLQGDRVTFAFNWKGITAPTLGHIHQGVAGVNGDVKVPLFTTAMPDTATAAAGSVTVPDPAIADAIRQNPGGFYLNLHSKEFPGGAVRAQLSPLAGPTDVLRLVTGGGLRGFLSGDQEVPVANGPAVGDPDARAVTFIRPAGTQVGYSFAWIGVTPTLGHIHQGAFGANGPVVVPLFTTPVPATVFAIAGTATGLDPAVVRRIGQNPRGFYANLHSAEFPGGALRAQLAG</sequence>
<dbReference type="Pfam" id="PF07452">
    <property type="entry name" value="CHRD"/>
    <property type="match status" value="2"/>
</dbReference>
<protein>
    <submittedName>
        <fullName evidence="4">CHRD domain-containing protein</fullName>
    </submittedName>
</protein>